<dbReference type="InterPro" id="IPR012368">
    <property type="entry name" value="OxRdtase_Mopterin-bd_su_IorB"/>
</dbReference>
<accession>A0A1J5SGI8</accession>
<dbReference type="EC" id="1.3.99.16" evidence="2"/>
<dbReference type="InterPro" id="IPR046867">
    <property type="entry name" value="AldOxase/xan_DH_MoCoBD2"/>
</dbReference>
<dbReference type="Gene3D" id="3.90.1170.50">
    <property type="entry name" value="Aldehyde oxidase/xanthine dehydrogenase, a/b hammerhead"/>
    <property type="match status" value="1"/>
</dbReference>
<dbReference type="InterPro" id="IPR008274">
    <property type="entry name" value="AldOxase/xan_DH_MoCoBD1"/>
</dbReference>
<gene>
    <name evidence="2" type="primary">iorB_3</name>
    <name evidence="2" type="ORF">GALL_104490</name>
</gene>
<feature type="domain" description="Aldehyde oxidase/xanthine dehydrogenase a/b hammerhead" evidence="1">
    <location>
        <begin position="208"/>
        <end position="293"/>
    </location>
</feature>
<organism evidence="2">
    <name type="scientific">mine drainage metagenome</name>
    <dbReference type="NCBI Taxonomy" id="410659"/>
    <lineage>
        <taxon>unclassified sequences</taxon>
        <taxon>metagenomes</taxon>
        <taxon>ecological metagenomes</taxon>
    </lineage>
</organism>
<dbReference type="InterPro" id="IPR052516">
    <property type="entry name" value="N-heterocyclic_Hydroxylase"/>
</dbReference>
<comment type="caution">
    <text evidence="2">The sequence shown here is derived from an EMBL/GenBank/DDBJ whole genome shotgun (WGS) entry which is preliminary data.</text>
</comment>
<dbReference type="PANTHER" id="PTHR47495:SF3">
    <property type="entry name" value="BLR6219 PROTEIN"/>
    <property type="match status" value="1"/>
</dbReference>
<proteinExistence type="predicted"/>
<dbReference type="Pfam" id="PF20256">
    <property type="entry name" value="MoCoBD_2"/>
    <property type="match status" value="2"/>
</dbReference>
<dbReference type="SMART" id="SM01008">
    <property type="entry name" value="Ald_Xan_dh_C"/>
    <property type="match status" value="1"/>
</dbReference>
<dbReference type="PANTHER" id="PTHR47495">
    <property type="entry name" value="ALDEHYDE DEHYDROGENASE"/>
    <property type="match status" value="1"/>
</dbReference>
<keyword evidence="2" id="KW-0560">Oxidoreductase</keyword>
<dbReference type="PROSITE" id="PS51318">
    <property type="entry name" value="TAT"/>
    <property type="match status" value="1"/>
</dbReference>
<evidence type="ECO:0000259" key="1">
    <source>
        <dbReference type="SMART" id="SM01008"/>
    </source>
</evidence>
<dbReference type="Gene3D" id="3.30.365.10">
    <property type="entry name" value="Aldehyde oxidase/xanthine dehydrogenase, molybdopterin binding domain"/>
    <property type="match status" value="4"/>
</dbReference>
<dbReference type="InterPro" id="IPR006311">
    <property type="entry name" value="TAT_signal"/>
</dbReference>
<protein>
    <submittedName>
        <fullName evidence="2">Isoquinoline 1-oxidoreductase subunit beta</fullName>
        <ecNumber evidence="2">1.3.99.16</ecNumber>
    </submittedName>
</protein>
<dbReference type="GO" id="GO:0047121">
    <property type="term" value="F:isoquinoline 1-oxidoreductase activity"/>
    <property type="evidence" value="ECO:0007669"/>
    <property type="project" value="UniProtKB-EC"/>
</dbReference>
<reference evidence="2" key="1">
    <citation type="submission" date="2016-10" db="EMBL/GenBank/DDBJ databases">
        <title>Sequence of Gallionella enrichment culture.</title>
        <authorList>
            <person name="Poehlein A."/>
            <person name="Muehling M."/>
            <person name="Daniel R."/>
        </authorList>
    </citation>
    <scope>NUCLEOTIDE SEQUENCE</scope>
</reference>
<dbReference type="AlphaFoldDB" id="A0A1J5SGI8"/>
<dbReference type="InterPro" id="IPR037165">
    <property type="entry name" value="AldOxase/xan_DH_Mopterin-bd_sf"/>
</dbReference>
<dbReference type="Pfam" id="PF02738">
    <property type="entry name" value="MoCoBD_1"/>
    <property type="match status" value="1"/>
</dbReference>
<evidence type="ECO:0000313" key="2">
    <source>
        <dbReference type="EMBL" id="OIR07490.1"/>
    </source>
</evidence>
<dbReference type="PIRSF" id="PIRSF036389">
    <property type="entry name" value="IOR_B"/>
    <property type="match status" value="1"/>
</dbReference>
<dbReference type="EMBL" id="MLJW01000037">
    <property type="protein sequence ID" value="OIR07490.1"/>
    <property type="molecule type" value="Genomic_DNA"/>
</dbReference>
<sequence length="726" mass="77668">MSATTTLDRRSFLQVAAMAGGGLVLGVRFAYAGEETSAEAAKAAFKPNAYIRIGTDNQVWISAPNPDLGQGVKTSLPMITAEELCADWNRVVVEQAALDPAAYGWQGAGGSTSTPNNWMRMRRAGAVGRALLVSAAAKRWRVPASDCVAEQGIVKHAASGRSATFGELASDAAHQRMPDPESVPLKERSEFRLLGTRVGGVDNHAIVTGRLQYGIDQVVPGMVYATYVKGPSVAARVKKVDLDAIRRLPGVKDAFVIEGHGGELAAGVAIIASSTHEAFNAADNAAIVWDESDSPKDDWKAFVAQAEALGDKDGRVVGERGEPDDALGSSAHVLNASYSYPFIFHATMEPQNCTAWWHDGIMELWAPSQNPDSGAQEVAKMLGLPQHKVLVHLLRVGGGFGRRLRNDYMVEVAAIARRVNAPVKMTHTRESDLTHDFLRPGGFHHFKGSVNSKGFLEAWTHHFISFGYHGRPVSGGGLGADVFPGPLARNFRLTETLLPLGLRTGPWRAPGASAYAWAIQSFLHELSSAAGTDHVAFLLDILGEPRWLPPRNEDSLNTGRAAGVIKLAAEKAGWGKPLPPGRGMGIAFHFCHRGHAAEVAEVSVDASGMLTVHRVVAACDVGPIVNLSGAENQVQGAIVDGLSAMWLQELTFKDGHIEQSNFNDYGLLRIPQAPKIEVHFIQSDYPPTGLGEPAIPPVAPAVCNAIFAATGKRVRRFPIVSEGIKV</sequence>
<dbReference type="SUPFAM" id="SSF56003">
    <property type="entry name" value="Molybdenum cofactor-binding domain"/>
    <property type="match status" value="2"/>
</dbReference>
<name>A0A1J5SGI8_9ZZZZ</name>
<dbReference type="InterPro" id="IPR000674">
    <property type="entry name" value="Ald_Oxase/Xan_DH_a/b"/>
</dbReference>